<dbReference type="GO" id="GO:0051539">
    <property type="term" value="F:4 iron, 4 sulfur cluster binding"/>
    <property type="evidence" value="ECO:0007669"/>
    <property type="project" value="InterPro"/>
</dbReference>
<evidence type="ECO:0000256" key="3">
    <source>
        <dbReference type="ARBA" id="ARBA00022617"/>
    </source>
</evidence>
<evidence type="ECO:0000256" key="2">
    <source>
        <dbReference type="ARBA" id="ARBA00014678"/>
    </source>
</evidence>
<dbReference type="GO" id="GO:0005739">
    <property type="term" value="C:mitochondrion"/>
    <property type="evidence" value="ECO:0007669"/>
    <property type="project" value="TreeGrafter"/>
</dbReference>
<keyword evidence="13" id="KW-1185">Reference proteome</keyword>
<keyword evidence="3" id="KW-0349">Heme</keyword>
<dbReference type="InterPro" id="IPR006638">
    <property type="entry name" value="Elp3/MiaA/NifB-like_rSAM"/>
</dbReference>
<comment type="caution">
    <text evidence="12">The sequence shown here is derived from an EMBL/GenBank/DDBJ whole genome shotgun (WGS) entry which is preliminary data.</text>
</comment>
<keyword evidence="8" id="KW-0143">Chaperone</keyword>
<accession>A0A9W9YGT6</accession>
<keyword evidence="6" id="KW-0408">Iron</keyword>
<dbReference type="PANTHER" id="PTHR13932">
    <property type="entry name" value="COPROPORPHYRINIGEN III OXIDASE"/>
    <property type="match status" value="1"/>
</dbReference>
<dbReference type="Pfam" id="PF04055">
    <property type="entry name" value="Radical_SAM"/>
    <property type="match status" value="1"/>
</dbReference>
<evidence type="ECO:0000256" key="7">
    <source>
        <dbReference type="ARBA" id="ARBA00023014"/>
    </source>
</evidence>
<dbReference type="SUPFAM" id="SSF102114">
    <property type="entry name" value="Radical SAM enzymes"/>
    <property type="match status" value="1"/>
</dbReference>
<evidence type="ECO:0000256" key="8">
    <source>
        <dbReference type="ARBA" id="ARBA00023186"/>
    </source>
</evidence>
<dbReference type="InterPro" id="IPR034505">
    <property type="entry name" value="Coproporphyrinogen-III_oxidase"/>
</dbReference>
<dbReference type="InterPro" id="IPR007197">
    <property type="entry name" value="rSAM"/>
</dbReference>
<dbReference type="PROSITE" id="PS51918">
    <property type="entry name" value="RADICAL_SAM"/>
    <property type="match status" value="1"/>
</dbReference>
<dbReference type="InterPro" id="IPR010723">
    <property type="entry name" value="HemN_C"/>
</dbReference>
<dbReference type="OrthoDB" id="431409at2759"/>
<dbReference type="InterPro" id="IPR058240">
    <property type="entry name" value="rSAM_sf"/>
</dbReference>
<dbReference type="Proteomes" id="UP001163046">
    <property type="component" value="Unassembled WGS sequence"/>
</dbReference>
<sequence length="455" mass="51205">MSVKLRCKLLPRSVFSKICDTGRQYCCRIRFHSNSRGDACQSSTTVQLPVNDEATLYLHWPFCKQICTFCNFNKYVSNNVDHQRMRNCLVTETETLLQLSGVKRINSVYFGGGTPSLAEPLTISSVLETVSRICHLPTEAEVTLEANPTSVETDKLRHFRAAGINRLSLGVQAFNPRDLLLLGRDNTVKESLQALQTARSIFPGKVSIDLMFGRPQQTQDEWYKELFQALSVCDNHVSLYQLTLERGTPLYKNVASGKMSLPNPDVVAEMYQLAVETLITNGFYRYEVANFTKPGAESRHNLSYWNGTQYIGVGPGAHGRFVPCGNGSEMRQARVQTLEPNQWMKEVETRGHATRKQVPQTKFEILEEVLMLSLRTVDGLSNQKWQTLSPFGMSLYDTFKDNTDVQDLMQSDLLSLSEKGIKATHKGLFVLDSIVPTLLLHLEQIIGMSSKSESD</sequence>
<dbReference type="CDD" id="cd01335">
    <property type="entry name" value="Radical_SAM"/>
    <property type="match status" value="1"/>
</dbReference>
<evidence type="ECO:0000313" key="12">
    <source>
        <dbReference type="EMBL" id="KAJ7340410.1"/>
    </source>
</evidence>
<evidence type="ECO:0000256" key="10">
    <source>
        <dbReference type="ARBA" id="ARBA00045130"/>
    </source>
</evidence>
<organism evidence="12 13">
    <name type="scientific">Desmophyllum pertusum</name>
    <dbReference type="NCBI Taxonomy" id="174260"/>
    <lineage>
        <taxon>Eukaryota</taxon>
        <taxon>Metazoa</taxon>
        <taxon>Cnidaria</taxon>
        <taxon>Anthozoa</taxon>
        <taxon>Hexacorallia</taxon>
        <taxon>Scleractinia</taxon>
        <taxon>Caryophylliina</taxon>
        <taxon>Caryophylliidae</taxon>
        <taxon>Desmophyllum</taxon>
    </lineage>
</organism>
<dbReference type="Pfam" id="PF06969">
    <property type="entry name" value="HemN_C"/>
    <property type="match status" value="1"/>
</dbReference>
<gene>
    <name evidence="12" type="primary">RSAD1</name>
    <name evidence="12" type="ORF">OS493_003156</name>
</gene>
<feature type="domain" description="Radical SAM core" evidence="11">
    <location>
        <begin position="48"/>
        <end position="284"/>
    </location>
</feature>
<evidence type="ECO:0000256" key="9">
    <source>
        <dbReference type="ARBA" id="ARBA00033094"/>
    </source>
</evidence>
<dbReference type="Gene3D" id="3.20.20.70">
    <property type="entry name" value="Aldolase class I"/>
    <property type="match status" value="1"/>
</dbReference>
<dbReference type="SFLD" id="SFLDF00288">
    <property type="entry name" value="HemN-like__clustered_with_nucl"/>
    <property type="match status" value="1"/>
</dbReference>
<dbReference type="SMART" id="SM00729">
    <property type="entry name" value="Elp3"/>
    <property type="match status" value="1"/>
</dbReference>
<keyword evidence="4" id="KW-0949">S-adenosyl-L-methionine</keyword>
<dbReference type="SFLD" id="SFLDS00029">
    <property type="entry name" value="Radical_SAM"/>
    <property type="match status" value="1"/>
</dbReference>
<dbReference type="InterPro" id="IPR013785">
    <property type="entry name" value="Aldolase_TIM"/>
</dbReference>
<dbReference type="PANTHER" id="PTHR13932:SF5">
    <property type="entry name" value="RADICAL S-ADENOSYL METHIONINE DOMAIN-CONTAINING PROTEIN 1, MITOCHONDRIAL"/>
    <property type="match status" value="1"/>
</dbReference>
<name>A0A9W9YGT6_9CNID</name>
<proteinExistence type="inferred from homology"/>
<dbReference type="SFLD" id="SFLDG01065">
    <property type="entry name" value="anaerobic_coproporphyrinogen-I"/>
    <property type="match status" value="1"/>
</dbReference>
<protein>
    <recommendedName>
        <fullName evidence="2">Radical S-adenosyl methionine domain-containing protein 1, mitochondrial</fullName>
    </recommendedName>
    <alternativeName>
        <fullName evidence="9">Putative heme chaperone</fullName>
    </alternativeName>
</protein>
<comment type="function">
    <text evidence="10">May be a heme chaperone, appears to bind heme. Homologous bacterial proteins do not have oxygen-independent coproporphyrinogen-III oxidase activity. Binds 1 [4Fe-4S] cluster. The cluster is coordinated with 3 cysteines and an exchangeable S-adenosyl-L-methionine.</text>
</comment>
<keyword evidence="7" id="KW-0411">Iron-sulfur</keyword>
<dbReference type="SFLD" id="SFLDF00562">
    <property type="entry name" value="HemN-like__clustered_with_heat"/>
    <property type="match status" value="1"/>
</dbReference>
<dbReference type="NCBIfam" id="TIGR00539">
    <property type="entry name" value="hemN_rel"/>
    <property type="match status" value="1"/>
</dbReference>
<dbReference type="AlphaFoldDB" id="A0A9W9YGT6"/>
<keyword evidence="5" id="KW-0479">Metal-binding</keyword>
<dbReference type="GO" id="GO:0004109">
    <property type="term" value="F:coproporphyrinogen oxidase activity"/>
    <property type="evidence" value="ECO:0007669"/>
    <property type="project" value="InterPro"/>
</dbReference>
<evidence type="ECO:0000256" key="5">
    <source>
        <dbReference type="ARBA" id="ARBA00022723"/>
    </source>
</evidence>
<reference evidence="12" key="1">
    <citation type="submission" date="2023-01" db="EMBL/GenBank/DDBJ databases">
        <title>Genome assembly of the deep-sea coral Lophelia pertusa.</title>
        <authorList>
            <person name="Herrera S."/>
            <person name="Cordes E."/>
        </authorList>
    </citation>
    <scope>NUCLEOTIDE SEQUENCE</scope>
    <source>
        <strain evidence="12">USNM1676648</strain>
        <tissue evidence="12">Polyp</tissue>
    </source>
</reference>
<evidence type="ECO:0000256" key="6">
    <source>
        <dbReference type="ARBA" id="ARBA00023004"/>
    </source>
</evidence>
<evidence type="ECO:0000256" key="4">
    <source>
        <dbReference type="ARBA" id="ARBA00022691"/>
    </source>
</evidence>
<comment type="similarity">
    <text evidence="1">Belongs to the anaerobic coproporphyrinogen-III oxidase family. HemW subfamily.</text>
</comment>
<dbReference type="InterPro" id="IPR004559">
    <property type="entry name" value="HemW-like"/>
</dbReference>
<dbReference type="EMBL" id="MU827778">
    <property type="protein sequence ID" value="KAJ7340410.1"/>
    <property type="molecule type" value="Genomic_DNA"/>
</dbReference>
<dbReference type="GO" id="GO:0046872">
    <property type="term" value="F:metal ion binding"/>
    <property type="evidence" value="ECO:0007669"/>
    <property type="project" value="UniProtKB-KW"/>
</dbReference>
<evidence type="ECO:0000313" key="13">
    <source>
        <dbReference type="Proteomes" id="UP001163046"/>
    </source>
</evidence>
<dbReference type="SFLD" id="SFLDG01082">
    <property type="entry name" value="B12-binding_domain_containing"/>
    <property type="match status" value="1"/>
</dbReference>
<evidence type="ECO:0000259" key="11">
    <source>
        <dbReference type="PROSITE" id="PS51918"/>
    </source>
</evidence>
<dbReference type="GO" id="GO:0006779">
    <property type="term" value="P:porphyrin-containing compound biosynthetic process"/>
    <property type="evidence" value="ECO:0007669"/>
    <property type="project" value="InterPro"/>
</dbReference>
<evidence type="ECO:0000256" key="1">
    <source>
        <dbReference type="ARBA" id="ARBA00006100"/>
    </source>
</evidence>